<protein>
    <submittedName>
        <fullName evidence="1">Uncharacterized protein</fullName>
    </submittedName>
</protein>
<evidence type="ECO:0000313" key="2">
    <source>
        <dbReference type="Proteomes" id="UP000198510"/>
    </source>
</evidence>
<dbReference type="STRING" id="1075417.SAMN05421823_107191"/>
<sequence length="224" mass="25757">MLPAAAQPPDRFYSAGLGFGLQLPRAQPSLFSRSLQLGYGWEYDPSYYLQTHLAMERATGRDRDAGLYTRATNYKLGGSAGINLTRIFSNTLYDAEDHVMFWYGTFYAGMVYSRITPTPTENFPGVQKRSIFYPELGPGGGVNIGLNERMEVYVLLHYLISVVRNPTGYYDASLDKDPVMHQFLLTATFRGLLGDPQQKDKRNWNRIRYRRHWKEFGDKRTKDR</sequence>
<dbReference type="Proteomes" id="UP000198510">
    <property type="component" value="Unassembled WGS sequence"/>
</dbReference>
<evidence type="ECO:0000313" key="1">
    <source>
        <dbReference type="EMBL" id="SDL66366.1"/>
    </source>
</evidence>
<keyword evidence="2" id="KW-1185">Reference proteome</keyword>
<proteinExistence type="predicted"/>
<accession>A0A1G9LWM9</accession>
<name>A0A1G9LWM9_9BACT</name>
<dbReference type="EMBL" id="FNFO01000007">
    <property type="protein sequence ID" value="SDL66366.1"/>
    <property type="molecule type" value="Genomic_DNA"/>
</dbReference>
<organism evidence="1 2">
    <name type="scientific">Catalinimonas alkaloidigena</name>
    <dbReference type="NCBI Taxonomy" id="1075417"/>
    <lineage>
        <taxon>Bacteria</taxon>
        <taxon>Pseudomonadati</taxon>
        <taxon>Bacteroidota</taxon>
        <taxon>Cytophagia</taxon>
        <taxon>Cytophagales</taxon>
        <taxon>Catalimonadaceae</taxon>
        <taxon>Catalinimonas</taxon>
    </lineage>
</organism>
<dbReference type="AlphaFoldDB" id="A0A1G9LWM9"/>
<reference evidence="1 2" key="1">
    <citation type="submission" date="2016-10" db="EMBL/GenBank/DDBJ databases">
        <authorList>
            <person name="de Groot N.N."/>
        </authorList>
    </citation>
    <scope>NUCLEOTIDE SEQUENCE [LARGE SCALE GENOMIC DNA]</scope>
    <source>
        <strain evidence="1 2">DSM 25186</strain>
    </source>
</reference>
<gene>
    <name evidence="1" type="ORF">SAMN05421823_107191</name>
</gene>